<dbReference type="InterPro" id="IPR036249">
    <property type="entry name" value="Thioredoxin-like_sf"/>
</dbReference>
<proteinExistence type="inferred from homology"/>
<evidence type="ECO:0000313" key="4">
    <source>
        <dbReference type="Proteomes" id="UP001213907"/>
    </source>
</evidence>
<reference evidence="3 4" key="1">
    <citation type="submission" date="2022-11" db="EMBL/GenBank/DDBJ databases">
        <authorList>
            <person name="Siebert D."/>
            <person name="Busche T."/>
            <person name="Saydam E."/>
            <person name="Kalinowski J."/>
            <person name="Ruckert C."/>
            <person name="Blombach B."/>
        </authorList>
    </citation>
    <scope>NUCLEOTIDE SEQUENCE [LARGE SCALE GENOMIC DNA]</scope>
    <source>
        <strain evidence="3 4">DSM 1083</strain>
    </source>
</reference>
<protein>
    <recommendedName>
        <fullName evidence="2">Hydrogenase expression/formation protein</fullName>
    </recommendedName>
</protein>
<name>A0ABY8BQX6_AFICR</name>
<dbReference type="RefSeq" id="WP_275246702.1">
    <property type="nucleotide sequence ID" value="NZ_BAABDX010000001.1"/>
</dbReference>
<evidence type="ECO:0000313" key="3">
    <source>
        <dbReference type="EMBL" id="WEF51090.1"/>
    </source>
</evidence>
<dbReference type="Gene3D" id="3.40.30.10">
    <property type="entry name" value="Glutaredoxin"/>
    <property type="match status" value="1"/>
</dbReference>
<gene>
    <name evidence="3" type="ORF">AFIC_002654</name>
</gene>
<dbReference type="Proteomes" id="UP001213907">
    <property type="component" value="Chromosome"/>
</dbReference>
<evidence type="ECO:0000256" key="1">
    <source>
        <dbReference type="ARBA" id="ARBA00009004"/>
    </source>
</evidence>
<sequence>MSKAIDRLTRDLGYPLLGATNCDDFMSAKGEYVVFLTGDPAKNLETDDVAAILPELVQAFQYRFKAAVVDRAIEQSLRERYDVWPTPSLLFLRDGALIGAVPKVRDWPDYLSEIKSILDRPQPAVTRQ</sequence>
<accession>A0ABY8BQX6</accession>
<comment type="similarity">
    <text evidence="1 2">Belongs to the HupG/HyaE family.</text>
</comment>
<dbReference type="EMBL" id="CP113162">
    <property type="protein sequence ID" value="WEF51090.1"/>
    <property type="molecule type" value="Genomic_DNA"/>
</dbReference>
<evidence type="ECO:0000256" key="2">
    <source>
        <dbReference type="PIRNR" id="PIRNR038934"/>
    </source>
</evidence>
<dbReference type="PIRSF" id="PIRSF038934">
    <property type="entry name" value="HyaE_HupG"/>
    <property type="match status" value="1"/>
</dbReference>
<dbReference type="InterPro" id="IPR010893">
    <property type="entry name" value="NiFe-hyd_mat_HyaE"/>
</dbReference>
<dbReference type="CDD" id="cd02965">
    <property type="entry name" value="HyaE"/>
    <property type="match status" value="1"/>
</dbReference>
<dbReference type="Pfam" id="PF07449">
    <property type="entry name" value="HyaE"/>
    <property type="match status" value="1"/>
</dbReference>
<organism evidence="3 4">
    <name type="scientific">Afipia carboxydohydrogena</name>
    <name type="common">Pseudomonas carboxydohydrogena</name>
    <dbReference type="NCBI Taxonomy" id="290"/>
    <lineage>
        <taxon>Bacteria</taxon>
        <taxon>Pseudomonadati</taxon>
        <taxon>Pseudomonadota</taxon>
        <taxon>Alphaproteobacteria</taxon>
        <taxon>Hyphomicrobiales</taxon>
        <taxon>Nitrobacteraceae</taxon>
        <taxon>Afipia</taxon>
    </lineage>
</organism>
<dbReference type="SUPFAM" id="SSF52833">
    <property type="entry name" value="Thioredoxin-like"/>
    <property type="match status" value="1"/>
</dbReference>
<keyword evidence="4" id="KW-1185">Reference proteome</keyword>